<feature type="non-terminal residue" evidence="2">
    <location>
        <position position="1"/>
    </location>
</feature>
<evidence type="ECO:0000256" key="1">
    <source>
        <dbReference type="SAM" id="MobiDB-lite"/>
    </source>
</evidence>
<accession>K0RJC8</accession>
<dbReference type="AlphaFoldDB" id="K0RJC8"/>
<evidence type="ECO:0000313" key="2">
    <source>
        <dbReference type="EMBL" id="EJK53325.1"/>
    </source>
</evidence>
<gene>
    <name evidence="2" type="ORF">THAOC_27261</name>
</gene>
<dbReference type="Proteomes" id="UP000266841">
    <property type="component" value="Unassembled WGS sequence"/>
</dbReference>
<keyword evidence="3" id="KW-1185">Reference proteome</keyword>
<feature type="compositionally biased region" description="Polar residues" evidence="1">
    <location>
        <begin position="1"/>
        <end position="13"/>
    </location>
</feature>
<dbReference type="EMBL" id="AGNL01038015">
    <property type="protein sequence ID" value="EJK53325.1"/>
    <property type="molecule type" value="Genomic_DNA"/>
</dbReference>
<sequence length="109" mass="11509">AGSNLSPASSPSPQKCPPHGQRGPRRLSYVSGSILAQARVGTWNIISKDEARRPQGVGIDRHVAVGVRGRLVRLDAAALEFVDGSSASTRPSRWQVRRALAGDEGDGVV</sequence>
<comment type="caution">
    <text evidence="2">The sequence shown here is derived from an EMBL/GenBank/DDBJ whole genome shotgun (WGS) entry which is preliminary data.</text>
</comment>
<name>K0RJC8_THAOC</name>
<reference evidence="2 3" key="1">
    <citation type="journal article" date="2012" name="Genome Biol.">
        <title>Genome and low-iron response of an oceanic diatom adapted to chronic iron limitation.</title>
        <authorList>
            <person name="Lommer M."/>
            <person name="Specht M."/>
            <person name="Roy A.S."/>
            <person name="Kraemer L."/>
            <person name="Andreson R."/>
            <person name="Gutowska M.A."/>
            <person name="Wolf J."/>
            <person name="Bergner S.V."/>
            <person name="Schilhabel M.B."/>
            <person name="Klostermeier U.C."/>
            <person name="Beiko R.G."/>
            <person name="Rosenstiel P."/>
            <person name="Hippler M."/>
            <person name="Laroche J."/>
        </authorList>
    </citation>
    <scope>NUCLEOTIDE SEQUENCE [LARGE SCALE GENOMIC DNA]</scope>
    <source>
        <strain evidence="2 3">CCMP1005</strain>
    </source>
</reference>
<feature type="region of interest" description="Disordered" evidence="1">
    <location>
        <begin position="1"/>
        <end position="26"/>
    </location>
</feature>
<protein>
    <submittedName>
        <fullName evidence="2">Uncharacterized protein</fullName>
    </submittedName>
</protein>
<evidence type="ECO:0000313" key="3">
    <source>
        <dbReference type="Proteomes" id="UP000266841"/>
    </source>
</evidence>
<organism evidence="2 3">
    <name type="scientific">Thalassiosira oceanica</name>
    <name type="common">Marine diatom</name>
    <dbReference type="NCBI Taxonomy" id="159749"/>
    <lineage>
        <taxon>Eukaryota</taxon>
        <taxon>Sar</taxon>
        <taxon>Stramenopiles</taxon>
        <taxon>Ochrophyta</taxon>
        <taxon>Bacillariophyta</taxon>
        <taxon>Coscinodiscophyceae</taxon>
        <taxon>Thalassiosirophycidae</taxon>
        <taxon>Thalassiosirales</taxon>
        <taxon>Thalassiosiraceae</taxon>
        <taxon>Thalassiosira</taxon>
    </lineage>
</organism>
<proteinExistence type="predicted"/>